<dbReference type="Proteomes" id="UP000657918">
    <property type="component" value="Unassembled WGS sequence"/>
</dbReference>
<dbReference type="EMBL" id="JADGMS010000009">
    <property type="protein sequence ID" value="KAF9676368.1"/>
    <property type="molecule type" value="Genomic_DNA"/>
</dbReference>
<reference evidence="2 3" key="1">
    <citation type="submission" date="2020-10" db="EMBL/GenBank/DDBJ databases">
        <title>Plant Genome Project.</title>
        <authorList>
            <person name="Zhang R.-G."/>
        </authorList>
    </citation>
    <scope>NUCLEOTIDE SEQUENCE [LARGE SCALE GENOMIC DNA]</scope>
    <source>
        <strain evidence="2">FAFU-HL-1</strain>
        <tissue evidence="2">Leaf</tissue>
    </source>
</reference>
<organism evidence="2 3">
    <name type="scientific">Salix dunnii</name>
    <dbReference type="NCBI Taxonomy" id="1413687"/>
    <lineage>
        <taxon>Eukaryota</taxon>
        <taxon>Viridiplantae</taxon>
        <taxon>Streptophyta</taxon>
        <taxon>Embryophyta</taxon>
        <taxon>Tracheophyta</taxon>
        <taxon>Spermatophyta</taxon>
        <taxon>Magnoliopsida</taxon>
        <taxon>eudicotyledons</taxon>
        <taxon>Gunneridae</taxon>
        <taxon>Pentapetalae</taxon>
        <taxon>rosids</taxon>
        <taxon>fabids</taxon>
        <taxon>Malpighiales</taxon>
        <taxon>Salicaceae</taxon>
        <taxon>Saliceae</taxon>
        <taxon>Salix</taxon>
    </lineage>
</organism>
<protein>
    <submittedName>
        <fullName evidence="2">Uncharacterized protein</fullName>
    </submittedName>
</protein>
<dbReference type="AlphaFoldDB" id="A0A835JWL6"/>
<evidence type="ECO:0000313" key="3">
    <source>
        <dbReference type="Proteomes" id="UP000657918"/>
    </source>
</evidence>
<comment type="caution">
    <text evidence="2">The sequence shown here is derived from an EMBL/GenBank/DDBJ whole genome shotgun (WGS) entry which is preliminary data.</text>
</comment>
<accession>A0A835JWL6</accession>
<keyword evidence="1" id="KW-0732">Signal</keyword>
<sequence>MESKAPDCFLLSICLLQPVGSSIVKLWNTAIIFVIQNCSHGRSALHLDQNMNTGQSNCTASCFLRVAQDKLVRKALFCSVPVVFEVSGNDYFDGDFSVLRISSLKHSTIILPSDTRSISMATVDHGDLLSTVSLRSCTDT</sequence>
<feature type="signal peptide" evidence="1">
    <location>
        <begin position="1"/>
        <end position="21"/>
    </location>
</feature>
<evidence type="ECO:0000256" key="1">
    <source>
        <dbReference type="SAM" id="SignalP"/>
    </source>
</evidence>
<feature type="chain" id="PRO_5032758915" evidence="1">
    <location>
        <begin position="22"/>
        <end position="140"/>
    </location>
</feature>
<proteinExistence type="predicted"/>
<keyword evidence="3" id="KW-1185">Reference proteome</keyword>
<name>A0A835JWL6_9ROSI</name>
<gene>
    <name evidence="2" type="ORF">SADUNF_Sadunf09G0131300</name>
</gene>
<evidence type="ECO:0000313" key="2">
    <source>
        <dbReference type="EMBL" id="KAF9676368.1"/>
    </source>
</evidence>